<dbReference type="SUPFAM" id="SSF53850">
    <property type="entry name" value="Periplasmic binding protein-like II"/>
    <property type="match status" value="1"/>
</dbReference>
<evidence type="ECO:0000256" key="1">
    <source>
        <dbReference type="SAM" id="MobiDB-lite"/>
    </source>
</evidence>
<feature type="signal peptide" evidence="2">
    <location>
        <begin position="1"/>
        <end position="24"/>
    </location>
</feature>
<reference evidence="3 4" key="1">
    <citation type="submission" date="2017-08" db="EMBL/GenBank/DDBJ databases">
        <title>Substantial Increase in Enzyme Production by Combined Drug-Resistance Mutations in Paenibacillus agaridevorans.</title>
        <authorList>
            <person name="Tanaka Y."/>
            <person name="Funane K."/>
            <person name="Hosaka T."/>
            <person name="Shiwa Y."/>
            <person name="Fujita N."/>
            <person name="Miyazaki T."/>
            <person name="Yoshikawa H."/>
            <person name="Murakami K."/>
            <person name="Kasahara K."/>
            <person name="Inaoka T."/>
            <person name="Hiraga Y."/>
            <person name="Ochi K."/>
        </authorList>
    </citation>
    <scope>NUCLEOTIDE SEQUENCE [LARGE SCALE GENOMIC DNA]</scope>
    <source>
        <strain evidence="3 4">T-3040</strain>
    </source>
</reference>
<dbReference type="RefSeq" id="WP_108995798.1">
    <property type="nucleotide sequence ID" value="NZ_BDQX01000403.1"/>
</dbReference>
<protein>
    <submittedName>
        <fullName evidence="3">Sugar ABC transporter substrate-binding protein</fullName>
    </submittedName>
</protein>
<gene>
    <name evidence="3" type="ORF">PAT3040_06331</name>
</gene>
<accession>A0A2R5F0P0</accession>
<dbReference type="InterPro" id="IPR006059">
    <property type="entry name" value="SBP"/>
</dbReference>
<dbReference type="PANTHER" id="PTHR43649:SF12">
    <property type="entry name" value="DIACETYLCHITOBIOSE BINDING PROTEIN DASA"/>
    <property type="match status" value="1"/>
</dbReference>
<dbReference type="EMBL" id="BDQX01000403">
    <property type="protein sequence ID" value="GBG11509.1"/>
    <property type="molecule type" value="Genomic_DNA"/>
</dbReference>
<feature type="chain" id="PRO_5038612425" evidence="2">
    <location>
        <begin position="25"/>
        <end position="524"/>
    </location>
</feature>
<dbReference type="AlphaFoldDB" id="A0A2R5F0P0"/>
<evidence type="ECO:0000313" key="4">
    <source>
        <dbReference type="Proteomes" id="UP000245202"/>
    </source>
</evidence>
<evidence type="ECO:0000256" key="2">
    <source>
        <dbReference type="SAM" id="SignalP"/>
    </source>
</evidence>
<evidence type="ECO:0000313" key="3">
    <source>
        <dbReference type="EMBL" id="GBG11509.1"/>
    </source>
</evidence>
<dbReference type="PANTHER" id="PTHR43649">
    <property type="entry name" value="ARABINOSE-BINDING PROTEIN-RELATED"/>
    <property type="match status" value="1"/>
</dbReference>
<dbReference type="InterPro" id="IPR050490">
    <property type="entry name" value="Bact_solute-bd_prot1"/>
</dbReference>
<name>A0A2R5F0P0_9BACL</name>
<keyword evidence="2" id="KW-0732">Signal</keyword>
<dbReference type="PROSITE" id="PS51257">
    <property type="entry name" value="PROKAR_LIPOPROTEIN"/>
    <property type="match status" value="1"/>
</dbReference>
<dbReference type="Proteomes" id="UP000245202">
    <property type="component" value="Unassembled WGS sequence"/>
</dbReference>
<dbReference type="Gene3D" id="3.40.190.10">
    <property type="entry name" value="Periplasmic binding protein-like II"/>
    <property type="match status" value="2"/>
</dbReference>
<proteinExistence type="predicted"/>
<organism evidence="3 4">
    <name type="scientific">Paenibacillus agaridevorans</name>
    <dbReference type="NCBI Taxonomy" id="171404"/>
    <lineage>
        <taxon>Bacteria</taxon>
        <taxon>Bacillati</taxon>
        <taxon>Bacillota</taxon>
        <taxon>Bacilli</taxon>
        <taxon>Bacillales</taxon>
        <taxon>Paenibacillaceae</taxon>
        <taxon>Paenibacillus</taxon>
    </lineage>
</organism>
<comment type="caution">
    <text evidence="3">The sequence shown here is derived from an EMBL/GenBank/DDBJ whole genome shotgun (WGS) entry which is preliminary data.</text>
</comment>
<sequence length="524" mass="57814">MKTNRKWVSMLVIAAMLTVVGCSSGNNGNSGTNGDPAPSPANAPSADNGGSTEEQSKDLSFTMYVPDQAKAVPSGNLLEDPTIAYMAKASGITPNITFLANANYVDQLKLKFAASEFPDVYMGFGLTQGDGALDNDLILPLNELIEQYGPNLKQVIPQYAWDAVTINGQIMAIPEPSNTPSSRLFFMRKDWMEQLGITEYPKTSDEFLDLLRAIRDGDPNQNGEKDEIPFTMREKFSWTGDNIWGMWGISPYEGIELDGEVVPGFLHPNMKQGLAFMQTMYKEGLLDSEFLLNSAAITNQKIASGKAGTWGAGPSSAFFFQKLVSDASPGVNADVAVFPTPRGTGYDGPIGAVNFKVNKSYLVMKSAKDPVAVVKFFDWLFSEEGQIFSELGVEGINYAEEGGNYFYRQTSEAEAKTEWRTVLKMHAHNEKAFAAKYSGPEYEKMLNAIEISNQEGLESLTMGMPAVGQNLFNLYYEFHEPAARIIVEGADVDQVWDEFVKDWRAQGGQELIDEMTKWVKENKQ</sequence>
<keyword evidence="4" id="KW-1185">Reference proteome</keyword>
<dbReference type="Pfam" id="PF01547">
    <property type="entry name" value="SBP_bac_1"/>
    <property type="match status" value="1"/>
</dbReference>
<feature type="region of interest" description="Disordered" evidence="1">
    <location>
        <begin position="27"/>
        <end position="56"/>
    </location>
</feature>
<feature type="compositionally biased region" description="Low complexity" evidence="1">
    <location>
        <begin position="27"/>
        <end position="48"/>
    </location>
</feature>